<proteinExistence type="predicted"/>
<comment type="caution">
    <text evidence="1">The sequence shown here is derived from an EMBL/GenBank/DDBJ whole genome shotgun (WGS) entry which is preliminary data.</text>
</comment>
<keyword evidence="2" id="KW-1185">Reference proteome</keyword>
<accession>A0AAW1KPV0</accession>
<dbReference type="Proteomes" id="UP001458880">
    <property type="component" value="Unassembled WGS sequence"/>
</dbReference>
<dbReference type="EMBL" id="JASPKY010000186">
    <property type="protein sequence ID" value="KAK9722671.1"/>
    <property type="molecule type" value="Genomic_DNA"/>
</dbReference>
<name>A0AAW1KPV0_POPJA</name>
<gene>
    <name evidence="1" type="ORF">QE152_g19592</name>
</gene>
<reference evidence="1 2" key="1">
    <citation type="journal article" date="2024" name="BMC Genomics">
        <title>De novo assembly and annotation of Popillia japonica's genome with initial clues to its potential as an invasive pest.</title>
        <authorList>
            <person name="Cucini C."/>
            <person name="Boschi S."/>
            <person name="Funari R."/>
            <person name="Cardaioli E."/>
            <person name="Iannotti N."/>
            <person name="Marturano G."/>
            <person name="Paoli F."/>
            <person name="Bruttini M."/>
            <person name="Carapelli A."/>
            <person name="Frati F."/>
            <person name="Nardi F."/>
        </authorList>
    </citation>
    <scope>NUCLEOTIDE SEQUENCE [LARGE SCALE GENOMIC DNA]</scope>
    <source>
        <strain evidence="1">DMR45628</strain>
    </source>
</reference>
<protein>
    <submittedName>
        <fullName evidence="1">Uncharacterized protein</fullName>
    </submittedName>
</protein>
<dbReference type="AlphaFoldDB" id="A0AAW1KPV0"/>
<evidence type="ECO:0000313" key="1">
    <source>
        <dbReference type="EMBL" id="KAK9722671.1"/>
    </source>
</evidence>
<sequence>MHLSVLESNTKILIALKFQVNNAQISSAARGISINPIEVHARGNDDENSHRLDIATTTTTSTCKISLKRCTSESAITPLVS</sequence>
<evidence type="ECO:0000313" key="2">
    <source>
        <dbReference type="Proteomes" id="UP001458880"/>
    </source>
</evidence>
<organism evidence="1 2">
    <name type="scientific">Popillia japonica</name>
    <name type="common">Japanese beetle</name>
    <dbReference type="NCBI Taxonomy" id="7064"/>
    <lineage>
        <taxon>Eukaryota</taxon>
        <taxon>Metazoa</taxon>
        <taxon>Ecdysozoa</taxon>
        <taxon>Arthropoda</taxon>
        <taxon>Hexapoda</taxon>
        <taxon>Insecta</taxon>
        <taxon>Pterygota</taxon>
        <taxon>Neoptera</taxon>
        <taxon>Endopterygota</taxon>
        <taxon>Coleoptera</taxon>
        <taxon>Polyphaga</taxon>
        <taxon>Scarabaeiformia</taxon>
        <taxon>Scarabaeidae</taxon>
        <taxon>Rutelinae</taxon>
        <taxon>Popillia</taxon>
    </lineage>
</organism>